<feature type="transmembrane region" description="Helical" evidence="1">
    <location>
        <begin position="177"/>
        <end position="201"/>
    </location>
</feature>
<feature type="transmembrane region" description="Helical" evidence="1">
    <location>
        <begin position="222"/>
        <end position="242"/>
    </location>
</feature>
<dbReference type="VEuPathDB" id="GiardiaDB:GMRT_12676"/>
<sequence length="364" mass="39667">MGLDERTIALLCIGLSCYAYTYLMGFYRRDQVALVREVCICSGDFGENFMECAFNGYNQVFQSFILMFVFTCIFVALIVAACITGMATCCCRPPWLKFLQIVGFGIGIPALIDLIAYSLSTLVVAVIIVISSDITGTTRANDLNSLTMEKVCSGFAKLQDLNTSLDPTKIQEYIPPIFTIAYSIGMSGGISMVALGTAWFLTTAFGPPLFQAAKCGGCCKRFIVCIVFAIVSAGLTFLFFVIDVLEARRQAETRYKSLFNPTFYYITAFIQAIAMALLYLCLYARITCCLQRGCCCCCCCCCSKGGCCKKESKGSKSSKDELSISNLAPLAAETETKLNGSFGFSDLQQNLAETGAKTELVDNI</sequence>
<evidence type="ECO:0000313" key="2">
    <source>
        <dbReference type="EMBL" id="TNJ27868.1"/>
    </source>
</evidence>
<comment type="caution">
    <text evidence="2">The sequence shown here is derived from an EMBL/GenBank/DDBJ whole genome shotgun (WGS) entry which is preliminary data.</text>
</comment>
<dbReference type="AlphaFoldDB" id="A0A4Z1SWF6"/>
<dbReference type="EMBL" id="VDLU01000003">
    <property type="protein sequence ID" value="TNJ27868.1"/>
    <property type="molecule type" value="Genomic_DNA"/>
</dbReference>
<dbReference type="Proteomes" id="UP000315496">
    <property type="component" value="Chromosome 3"/>
</dbReference>
<evidence type="ECO:0000256" key="1">
    <source>
        <dbReference type="SAM" id="Phobius"/>
    </source>
</evidence>
<reference evidence="2 3" key="1">
    <citation type="submission" date="2019-05" db="EMBL/GenBank/DDBJ databases">
        <title>The compact genome of Giardia muris reveals important steps in the evolution of intestinal protozoan parasites.</title>
        <authorList>
            <person name="Xu F."/>
            <person name="Jimenez-Gonzalez A."/>
            <person name="Einarsson E."/>
            <person name="Astvaldsson A."/>
            <person name="Peirasmaki D."/>
            <person name="Eckmann L."/>
            <person name="Andersson J.O."/>
            <person name="Svard S.G."/>
            <person name="Jerlstrom-Hultqvist J."/>
        </authorList>
    </citation>
    <scope>NUCLEOTIDE SEQUENCE [LARGE SCALE GENOMIC DNA]</scope>
    <source>
        <strain evidence="2 3">Roberts-Thomson</strain>
    </source>
</reference>
<keyword evidence="1" id="KW-0472">Membrane</keyword>
<proteinExistence type="predicted"/>
<keyword evidence="1" id="KW-0812">Transmembrane</keyword>
<organism evidence="2 3">
    <name type="scientific">Giardia muris</name>
    <dbReference type="NCBI Taxonomy" id="5742"/>
    <lineage>
        <taxon>Eukaryota</taxon>
        <taxon>Metamonada</taxon>
        <taxon>Diplomonadida</taxon>
        <taxon>Hexamitidae</taxon>
        <taxon>Giardiinae</taxon>
        <taxon>Giardia</taxon>
    </lineage>
</organism>
<name>A0A4Z1SWF6_GIAMU</name>
<feature type="transmembrane region" description="Helical" evidence="1">
    <location>
        <begin position="64"/>
        <end position="89"/>
    </location>
</feature>
<dbReference type="PROSITE" id="PS51257">
    <property type="entry name" value="PROKAR_LIPOPROTEIN"/>
    <property type="match status" value="1"/>
</dbReference>
<gene>
    <name evidence="2" type="ORF">GMRT_12676</name>
</gene>
<keyword evidence="1" id="KW-1133">Transmembrane helix</keyword>
<keyword evidence="3" id="KW-1185">Reference proteome</keyword>
<evidence type="ECO:0000313" key="3">
    <source>
        <dbReference type="Proteomes" id="UP000315496"/>
    </source>
</evidence>
<protein>
    <submittedName>
        <fullName evidence="2">Uncharacterized protein</fullName>
    </submittedName>
</protein>
<feature type="transmembrane region" description="Helical" evidence="1">
    <location>
        <begin position="7"/>
        <end position="27"/>
    </location>
</feature>
<feature type="transmembrane region" description="Helical" evidence="1">
    <location>
        <begin position="262"/>
        <end position="282"/>
    </location>
</feature>
<feature type="transmembrane region" description="Helical" evidence="1">
    <location>
        <begin position="101"/>
        <end position="130"/>
    </location>
</feature>
<accession>A0A4Z1SWF6</accession>